<name>A0A3A5JU00_9HYPH</name>
<proteinExistence type="predicted"/>
<comment type="caution">
    <text evidence="5">The sequence shown here is derived from an EMBL/GenBank/DDBJ whole genome shotgun (WGS) entry which is preliminary data.</text>
</comment>
<comment type="cofactor">
    <cofactor evidence="1">
        <name>Zn(2+)</name>
        <dbReference type="ChEBI" id="CHEBI:29105"/>
    </cofactor>
</comment>
<dbReference type="EMBL" id="QZWZ01000084">
    <property type="protein sequence ID" value="RJT23803.1"/>
    <property type="molecule type" value="Genomic_DNA"/>
</dbReference>
<dbReference type="RefSeq" id="WP_120019227.1">
    <property type="nucleotide sequence ID" value="NZ_QZWZ01000084.1"/>
</dbReference>
<protein>
    <submittedName>
        <fullName evidence="5">3-keto-5-aminohexanoate cleavage protein</fullName>
    </submittedName>
</protein>
<keyword evidence="3" id="KW-0479">Metal-binding</keyword>
<evidence type="ECO:0000256" key="1">
    <source>
        <dbReference type="ARBA" id="ARBA00001947"/>
    </source>
</evidence>
<accession>A0A3A5JU00</accession>
<dbReference type="AlphaFoldDB" id="A0A3A5JU00"/>
<dbReference type="PANTHER" id="PTHR37418">
    <property type="entry name" value="3-KETO-5-AMINOHEXANOATE CLEAVAGE ENZYME-RELATED"/>
    <property type="match status" value="1"/>
</dbReference>
<dbReference type="Pfam" id="PF05853">
    <property type="entry name" value="BKACE"/>
    <property type="match status" value="1"/>
</dbReference>
<dbReference type="InterPro" id="IPR008567">
    <property type="entry name" value="BKACE"/>
</dbReference>
<dbReference type="GO" id="GO:0046872">
    <property type="term" value="F:metal ion binding"/>
    <property type="evidence" value="ECO:0007669"/>
    <property type="project" value="UniProtKB-KW"/>
</dbReference>
<gene>
    <name evidence="5" type="ORF">D3227_38355</name>
</gene>
<evidence type="ECO:0000256" key="3">
    <source>
        <dbReference type="ARBA" id="ARBA00022723"/>
    </source>
</evidence>
<dbReference type="OrthoDB" id="9805277at2"/>
<dbReference type="GO" id="GO:0043720">
    <property type="term" value="F:3-keto-5-aminohexanoate cleavage activity"/>
    <property type="evidence" value="ECO:0007669"/>
    <property type="project" value="InterPro"/>
</dbReference>
<keyword evidence="2" id="KW-0808">Transferase</keyword>
<dbReference type="Proteomes" id="UP000272706">
    <property type="component" value="Unassembled WGS sequence"/>
</dbReference>
<dbReference type="InterPro" id="IPR013785">
    <property type="entry name" value="Aldolase_TIM"/>
</dbReference>
<evidence type="ECO:0000256" key="2">
    <source>
        <dbReference type="ARBA" id="ARBA00022679"/>
    </source>
</evidence>
<evidence type="ECO:0000313" key="5">
    <source>
        <dbReference type="EMBL" id="RJT23803.1"/>
    </source>
</evidence>
<evidence type="ECO:0000313" key="6">
    <source>
        <dbReference type="Proteomes" id="UP000272706"/>
    </source>
</evidence>
<dbReference type="PANTHER" id="PTHR37418:SF2">
    <property type="entry name" value="3-KETO-5-AMINOHEXANOATE CLEAVAGE ENZYME"/>
    <property type="match status" value="1"/>
</dbReference>
<dbReference type="Gene3D" id="3.20.20.70">
    <property type="entry name" value="Aldolase class I"/>
    <property type="match status" value="1"/>
</dbReference>
<reference evidence="5 6" key="1">
    <citation type="submission" date="2018-09" db="EMBL/GenBank/DDBJ databases">
        <title>Mesorhizobium carmichaelinearum sp. nov. isolated from Carmichaelinea spp. root nodules in New Zealand.</title>
        <authorList>
            <person name="De Meyer S.E."/>
        </authorList>
    </citation>
    <scope>NUCLEOTIDE SEQUENCE [LARGE SCALE GENOMIC DNA]</scope>
    <source>
        <strain evidence="5 6">ICMP19557</strain>
    </source>
</reference>
<keyword evidence="6" id="KW-1185">Reference proteome</keyword>
<organism evidence="5 6">
    <name type="scientific">Mesorhizobium waimense</name>
    <dbReference type="NCBI Taxonomy" id="1300307"/>
    <lineage>
        <taxon>Bacteria</taxon>
        <taxon>Pseudomonadati</taxon>
        <taxon>Pseudomonadota</taxon>
        <taxon>Alphaproteobacteria</taxon>
        <taxon>Hyphomicrobiales</taxon>
        <taxon>Phyllobacteriaceae</taxon>
        <taxon>Mesorhizobium</taxon>
    </lineage>
</organism>
<keyword evidence="4" id="KW-0862">Zinc</keyword>
<sequence length="276" mass="30062">MIEIERPTAICVAPNGGRLTQVDHPSLPLGPADLARTAQACLDAGASPIHVHVRDQDGRHVLDASAYRDVIDAIGRAVGDKMIVQVTSESLGRYAPQEQIAVIKETRPEAVSLALRELVPTEAHETEFASFLSWLQAESIVPQIILYEADETLRLDEYHRRGLVPWNQVPVLFVLGRYTPGQKSSPADLLPFIDAGKPRFAHWSVCAFGAREAACVTAGALLGGHVRVGFENNRQLADGAMAKSNAELVQGVSRNLLGLGLRRANATELRRAWQEL</sequence>
<evidence type="ECO:0000256" key="4">
    <source>
        <dbReference type="ARBA" id="ARBA00022833"/>
    </source>
</evidence>